<proteinExistence type="predicted"/>
<organism evidence="1 2">
    <name type="scientific">Arcobacter nitrofigilis (strain ATCC 33309 / DSM 7299 / CCUG 15893 / LMG 7604 / NCTC 12251 / CI)</name>
    <name type="common">Campylobacter nitrofigilis</name>
    <dbReference type="NCBI Taxonomy" id="572480"/>
    <lineage>
        <taxon>Bacteria</taxon>
        <taxon>Pseudomonadati</taxon>
        <taxon>Campylobacterota</taxon>
        <taxon>Epsilonproteobacteria</taxon>
        <taxon>Campylobacterales</taxon>
        <taxon>Arcobacteraceae</taxon>
        <taxon>Arcobacter</taxon>
    </lineage>
</organism>
<dbReference type="OrthoDB" id="5363081at2"/>
<evidence type="ECO:0000313" key="1">
    <source>
        <dbReference type="EMBL" id="ADG94510.1"/>
    </source>
</evidence>
<protein>
    <recommendedName>
        <fullName evidence="3">Lipoprotein</fullName>
    </recommendedName>
</protein>
<dbReference type="InterPro" id="IPR010824">
    <property type="entry name" value="DUF1425"/>
</dbReference>
<dbReference type="Gene3D" id="2.60.40.3230">
    <property type="match status" value="1"/>
</dbReference>
<dbReference type="InterPro" id="IPR038483">
    <property type="entry name" value="YcfL-like_sf"/>
</dbReference>
<gene>
    <name evidence="1" type="ordered locus">Arnit_2862</name>
</gene>
<name>D5V790_ARCNC</name>
<keyword evidence="2" id="KW-1185">Reference proteome</keyword>
<dbReference type="KEGG" id="ant:Arnit_2862"/>
<dbReference type="Pfam" id="PF07233">
    <property type="entry name" value="DUF1425"/>
    <property type="match status" value="1"/>
</dbReference>
<sequence length="147" mass="17324" precursor="true">MKKIYLIITIISVMLFSGCAQKEVKVEPKISDDSHIVIDKALDSWLKLEKLNYFQKSDGFWVVQARFKNTTYMNRNVAYKIDWIDKNGFIVKTILSKWKMATVEENRDFTINGVSPSNQIKDFVIRVQDTSRDDEQRKDSSHYEYQN</sequence>
<reference evidence="1 2" key="1">
    <citation type="journal article" date="2010" name="Stand. Genomic Sci.">
        <title>Complete genome sequence of Arcobacter nitrofigilis type strain (CI).</title>
        <authorList>
            <person name="Pati A."/>
            <person name="Gronow S."/>
            <person name="Lapidus A."/>
            <person name="Copeland A."/>
            <person name="Glavina Del Rio T."/>
            <person name="Nolan M."/>
            <person name="Lucas S."/>
            <person name="Tice H."/>
            <person name="Cheng J.F."/>
            <person name="Han C."/>
            <person name="Chertkov O."/>
            <person name="Bruce D."/>
            <person name="Tapia R."/>
            <person name="Goodwin L."/>
            <person name="Pitluck S."/>
            <person name="Liolios K."/>
            <person name="Ivanova N."/>
            <person name="Mavromatis K."/>
            <person name="Chen A."/>
            <person name="Palaniappan K."/>
            <person name="Land M."/>
            <person name="Hauser L."/>
            <person name="Chang Y.J."/>
            <person name="Jeffries C.D."/>
            <person name="Detter J.C."/>
            <person name="Rohde M."/>
            <person name="Goker M."/>
            <person name="Bristow J."/>
            <person name="Eisen J.A."/>
            <person name="Markowitz V."/>
            <person name="Hugenholtz P."/>
            <person name="Klenk H.P."/>
            <person name="Kyrpides N.C."/>
        </authorList>
    </citation>
    <scope>NUCLEOTIDE SEQUENCE [LARGE SCALE GENOMIC DNA]</scope>
    <source>
        <strain evidence="2">ATCC 33309 / DSM 7299 / CCUG 15893 / LMG 7604 / NCTC 12251 / CI</strain>
    </source>
</reference>
<dbReference type="STRING" id="572480.Arnit_2862"/>
<evidence type="ECO:0008006" key="3">
    <source>
        <dbReference type="Google" id="ProtNLM"/>
    </source>
</evidence>
<dbReference type="CDD" id="cd09030">
    <property type="entry name" value="DUF1425"/>
    <property type="match status" value="1"/>
</dbReference>
<dbReference type="AlphaFoldDB" id="D5V790"/>
<dbReference type="PROSITE" id="PS51257">
    <property type="entry name" value="PROKAR_LIPOPROTEIN"/>
    <property type="match status" value="1"/>
</dbReference>
<evidence type="ECO:0000313" key="2">
    <source>
        <dbReference type="Proteomes" id="UP000000939"/>
    </source>
</evidence>
<dbReference type="eggNOG" id="COG5633">
    <property type="taxonomic scope" value="Bacteria"/>
</dbReference>
<dbReference type="EMBL" id="CP001999">
    <property type="protein sequence ID" value="ADG94510.1"/>
    <property type="molecule type" value="Genomic_DNA"/>
</dbReference>
<dbReference type="HOGENOM" id="CLU_145387_1_0_7"/>
<accession>D5V790</accession>
<dbReference type="RefSeq" id="WP_013136655.1">
    <property type="nucleotide sequence ID" value="NC_014166.1"/>
</dbReference>
<dbReference type="Proteomes" id="UP000000939">
    <property type="component" value="Chromosome"/>
</dbReference>